<name>A0A4Y2UBH1_ARAVE</name>
<gene>
    <name evidence="1" type="ORF">AVEN_243357_1</name>
</gene>
<dbReference type="Proteomes" id="UP000499080">
    <property type="component" value="Unassembled WGS sequence"/>
</dbReference>
<dbReference type="EMBL" id="BGPR01035379">
    <property type="protein sequence ID" value="GBO10198.1"/>
    <property type="molecule type" value="Genomic_DNA"/>
</dbReference>
<organism evidence="1 2">
    <name type="scientific">Araneus ventricosus</name>
    <name type="common">Orbweaver spider</name>
    <name type="synonym">Epeira ventricosa</name>
    <dbReference type="NCBI Taxonomy" id="182803"/>
    <lineage>
        <taxon>Eukaryota</taxon>
        <taxon>Metazoa</taxon>
        <taxon>Ecdysozoa</taxon>
        <taxon>Arthropoda</taxon>
        <taxon>Chelicerata</taxon>
        <taxon>Arachnida</taxon>
        <taxon>Araneae</taxon>
        <taxon>Araneomorphae</taxon>
        <taxon>Entelegynae</taxon>
        <taxon>Araneoidea</taxon>
        <taxon>Araneidae</taxon>
        <taxon>Araneus</taxon>
    </lineage>
</organism>
<dbReference type="AlphaFoldDB" id="A0A4Y2UBH1"/>
<evidence type="ECO:0000313" key="2">
    <source>
        <dbReference type="Proteomes" id="UP000499080"/>
    </source>
</evidence>
<comment type="caution">
    <text evidence="1">The sequence shown here is derived from an EMBL/GenBank/DDBJ whole genome shotgun (WGS) entry which is preliminary data.</text>
</comment>
<accession>A0A4Y2UBH1</accession>
<keyword evidence="2" id="KW-1185">Reference proteome</keyword>
<protein>
    <submittedName>
        <fullName evidence="1">Uncharacterized protein</fullName>
    </submittedName>
</protein>
<proteinExistence type="predicted"/>
<sequence length="92" mass="10804">MTERHHGKKMAPIAPPTIEKRKQLIVTATKQNKESLHRFYREPKNSELIDHFGDFNDKKETSRKFMNCSPISTRSQNLPEIAMLHNFLLEKV</sequence>
<evidence type="ECO:0000313" key="1">
    <source>
        <dbReference type="EMBL" id="GBO10198.1"/>
    </source>
</evidence>
<reference evidence="1 2" key="1">
    <citation type="journal article" date="2019" name="Sci. Rep.">
        <title>Orb-weaving spider Araneus ventricosus genome elucidates the spidroin gene catalogue.</title>
        <authorList>
            <person name="Kono N."/>
            <person name="Nakamura H."/>
            <person name="Ohtoshi R."/>
            <person name="Moran D.A.P."/>
            <person name="Shinohara A."/>
            <person name="Yoshida Y."/>
            <person name="Fujiwara M."/>
            <person name="Mori M."/>
            <person name="Tomita M."/>
            <person name="Arakawa K."/>
        </authorList>
    </citation>
    <scope>NUCLEOTIDE SEQUENCE [LARGE SCALE GENOMIC DNA]</scope>
</reference>